<dbReference type="EMBL" id="JAGRZL010000057">
    <property type="protein sequence ID" value="MBR7630931.1"/>
    <property type="molecule type" value="Genomic_DNA"/>
</dbReference>
<organism evidence="1 2">
    <name type="scientific">Aeromonas popoffii</name>
    <dbReference type="NCBI Taxonomy" id="70856"/>
    <lineage>
        <taxon>Bacteria</taxon>
        <taxon>Pseudomonadati</taxon>
        <taxon>Pseudomonadota</taxon>
        <taxon>Gammaproteobacteria</taxon>
        <taxon>Aeromonadales</taxon>
        <taxon>Aeromonadaceae</taxon>
        <taxon>Aeromonas</taxon>
    </lineage>
</organism>
<comment type="caution">
    <text evidence="1">The sequence shown here is derived from an EMBL/GenBank/DDBJ whole genome shotgun (WGS) entry which is preliminary data.</text>
</comment>
<keyword evidence="2" id="KW-1185">Reference proteome</keyword>
<reference evidence="1 2" key="1">
    <citation type="submission" date="2021-04" db="EMBL/GenBank/DDBJ databases">
        <title>Draft Genome of Aeromonas popoffii ID682, isolated from a natural water source in Idaho.</title>
        <authorList>
            <person name="Testerman T."/>
            <person name="Graf J."/>
        </authorList>
    </citation>
    <scope>NUCLEOTIDE SEQUENCE [LARGE SCALE GENOMIC DNA]</scope>
    <source>
        <strain evidence="1 2">ID682</strain>
    </source>
</reference>
<dbReference type="RefSeq" id="WP_157013230.1">
    <property type="nucleotide sequence ID" value="NZ_CAWMAJ010000012.1"/>
</dbReference>
<evidence type="ECO:0000313" key="1">
    <source>
        <dbReference type="EMBL" id="MBR7630931.1"/>
    </source>
</evidence>
<proteinExistence type="predicted"/>
<dbReference type="Proteomes" id="UP000675653">
    <property type="component" value="Unassembled WGS sequence"/>
</dbReference>
<name>A0ABS5GUW2_9GAMM</name>
<accession>A0ABS5GUW2</accession>
<evidence type="ECO:0000313" key="2">
    <source>
        <dbReference type="Proteomes" id="UP000675653"/>
    </source>
</evidence>
<gene>
    <name evidence="1" type="ORF">KAT72_18375</name>
</gene>
<protein>
    <submittedName>
        <fullName evidence="1">Uncharacterized protein</fullName>
    </submittedName>
</protein>
<sequence>MSNMFALDAESANAIKKNLIEQKEQVTNKTIKKKPQTGWIDCLSAA</sequence>